<feature type="compositionally biased region" description="Basic residues" evidence="7">
    <location>
        <begin position="1215"/>
        <end position="1226"/>
    </location>
</feature>
<feature type="region of interest" description="Disordered" evidence="7">
    <location>
        <begin position="282"/>
        <end position="345"/>
    </location>
</feature>
<dbReference type="GO" id="GO:0005227">
    <property type="term" value="F:calcium-activated cation channel activity"/>
    <property type="evidence" value="ECO:0007669"/>
    <property type="project" value="InterPro"/>
</dbReference>
<feature type="region of interest" description="Disordered" evidence="7">
    <location>
        <begin position="1030"/>
        <end position="1071"/>
    </location>
</feature>
<dbReference type="Pfam" id="PF13967">
    <property type="entry name" value="RSN1_TM"/>
    <property type="match status" value="1"/>
</dbReference>
<evidence type="ECO:0000313" key="12">
    <source>
        <dbReference type="EMBL" id="KAJ3176215.1"/>
    </source>
</evidence>
<feature type="transmembrane region" description="Helical" evidence="8">
    <location>
        <begin position="637"/>
        <end position="657"/>
    </location>
</feature>
<feature type="transmembrane region" description="Helical" evidence="8">
    <location>
        <begin position="577"/>
        <end position="596"/>
    </location>
</feature>
<keyword evidence="4 8" id="KW-0812">Transmembrane</keyword>
<dbReference type="InterPro" id="IPR032880">
    <property type="entry name" value="CSC1/OSCA1-like_N"/>
</dbReference>
<keyword evidence="6 8" id="KW-0472">Membrane</keyword>
<feature type="transmembrane region" description="Helical" evidence="8">
    <location>
        <begin position="533"/>
        <end position="557"/>
    </location>
</feature>
<gene>
    <name evidence="12" type="ORF">HDU87_005430</name>
</gene>
<feature type="region of interest" description="Disordered" evidence="7">
    <location>
        <begin position="1186"/>
        <end position="1230"/>
    </location>
</feature>
<feature type="domain" description="CSC1/OSCA1-like N-terminal transmembrane" evidence="10">
    <location>
        <begin position="29"/>
        <end position="182"/>
    </location>
</feature>
<comment type="caution">
    <text evidence="12">The sequence shown here is derived from an EMBL/GenBank/DDBJ whole genome shotgun (WGS) entry which is preliminary data.</text>
</comment>
<dbReference type="PANTHER" id="PTHR13018">
    <property type="entry name" value="PROBABLE MEMBRANE PROTEIN DUF221-RELATED"/>
    <property type="match status" value="1"/>
</dbReference>
<protein>
    <recommendedName>
        <fullName evidence="14">DUF221-domain-containing protein</fullName>
    </recommendedName>
</protein>
<proteinExistence type="inferred from homology"/>
<evidence type="ECO:0000259" key="10">
    <source>
        <dbReference type="Pfam" id="PF13967"/>
    </source>
</evidence>
<feature type="domain" description="CSC1/OSCA1-like cytosolic" evidence="11">
    <location>
        <begin position="211"/>
        <end position="471"/>
    </location>
</feature>
<feature type="transmembrane region" description="Helical" evidence="8">
    <location>
        <begin position="803"/>
        <end position="824"/>
    </location>
</feature>
<evidence type="ECO:0000256" key="8">
    <source>
        <dbReference type="SAM" id="Phobius"/>
    </source>
</evidence>
<evidence type="ECO:0000259" key="9">
    <source>
        <dbReference type="Pfam" id="PF02714"/>
    </source>
</evidence>
<feature type="compositionally biased region" description="Gly residues" evidence="7">
    <location>
        <begin position="858"/>
        <end position="872"/>
    </location>
</feature>
<dbReference type="Proteomes" id="UP001212152">
    <property type="component" value="Unassembled WGS sequence"/>
</dbReference>
<evidence type="ECO:0000256" key="5">
    <source>
        <dbReference type="ARBA" id="ARBA00022989"/>
    </source>
</evidence>
<feature type="compositionally biased region" description="Acidic residues" evidence="7">
    <location>
        <begin position="1197"/>
        <end position="1208"/>
    </location>
</feature>
<evidence type="ECO:0000256" key="3">
    <source>
        <dbReference type="ARBA" id="ARBA00022448"/>
    </source>
</evidence>
<feature type="transmembrane region" description="Helical" evidence="8">
    <location>
        <begin position="678"/>
        <end position="697"/>
    </location>
</feature>
<dbReference type="InterPro" id="IPR045122">
    <property type="entry name" value="Csc1-like"/>
</dbReference>
<feature type="transmembrane region" description="Helical" evidence="8">
    <location>
        <begin position="111"/>
        <end position="130"/>
    </location>
</feature>
<feature type="domain" description="CSC1/OSCA1-like 7TM region" evidence="9">
    <location>
        <begin position="485"/>
        <end position="759"/>
    </location>
</feature>
<comment type="subcellular location">
    <subcellularLocation>
        <location evidence="1">Membrane</location>
        <topology evidence="1">Multi-pass membrane protein</topology>
    </subcellularLocation>
</comment>
<dbReference type="PANTHER" id="PTHR13018:SF5">
    <property type="entry name" value="RE44586P"/>
    <property type="match status" value="1"/>
</dbReference>
<feature type="region of interest" description="Disordered" evidence="7">
    <location>
        <begin position="854"/>
        <end position="873"/>
    </location>
</feature>
<feature type="region of interest" description="Disordered" evidence="7">
    <location>
        <begin position="884"/>
        <end position="951"/>
    </location>
</feature>
<keyword evidence="13" id="KW-1185">Reference proteome</keyword>
<dbReference type="Pfam" id="PF02714">
    <property type="entry name" value="RSN1_7TM"/>
    <property type="match status" value="1"/>
</dbReference>
<dbReference type="AlphaFoldDB" id="A0AAD5TIK3"/>
<name>A0AAD5TIK3_9FUNG</name>
<comment type="similarity">
    <text evidence="2">Belongs to the CSC1 (TC 1.A.17) family.</text>
</comment>
<evidence type="ECO:0000256" key="2">
    <source>
        <dbReference type="ARBA" id="ARBA00007779"/>
    </source>
</evidence>
<feature type="transmembrane region" description="Helical" evidence="8">
    <location>
        <begin position="28"/>
        <end position="53"/>
    </location>
</feature>
<evidence type="ECO:0008006" key="14">
    <source>
        <dbReference type="Google" id="ProtNLM"/>
    </source>
</evidence>
<feature type="region of interest" description="Disordered" evidence="7">
    <location>
        <begin position="967"/>
        <end position="1012"/>
    </location>
</feature>
<organism evidence="12 13">
    <name type="scientific">Geranomyces variabilis</name>
    <dbReference type="NCBI Taxonomy" id="109894"/>
    <lineage>
        <taxon>Eukaryota</taxon>
        <taxon>Fungi</taxon>
        <taxon>Fungi incertae sedis</taxon>
        <taxon>Chytridiomycota</taxon>
        <taxon>Chytridiomycota incertae sedis</taxon>
        <taxon>Chytridiomycetes</taxon>
        <taxon>Spizellomycetales</taxon>
        <taxon>Powellomycetaceae</taxon>
        <taxon>Geranomyces</taxon>
    </lineage>
</organism>
<keyword evidence="5 8" id="KW-1133">Transmembrane helix</keyword>
<evidence type="ECO:0000256" key="4">
    <source>
        <dbReference type="ARBA" id="ARBA00022692"/>
    </source>
</evidence>
<evidence type="ECO:0000256" key="1">
    <source>
        <dbReference type="ARBA" id="ARBA00004141"/>
    </source>
</evidence>
<feature type="compositionally biased region" description="Polar residues" evidence="7">
    <location>
        <begin position="971"/>
        <end position="986"/>
    </location>
</feature>
<feature type="compositionally biased region" description="Low complexity" evidence="7">
    <location>
        <begin position="900"/>
        <end position="920"/>
    </location>
</feature>
<dbReference type="GO" id="GO:0005886">
    <property type="term" value="C:plasma membrane"/>
    <property type="evidence" value="ECO:0007669"/>
    <property type="project" value="TreeGrafter"/>
</dbReference>
<evidence type="ECO:0000256" key="6">
    <source>
        <dbReference type="ARBA" id="ARBA00023136"/>
    </source>
</evidence>
<sequence>MYHDVFDWDALTRRADKDEESLKVQAGIIVPLATFFSVGLLCIFIFCIVRGFFKDIYAPRRSLAGGRPPKLPKGFLAWVPALLRMPEPLLVTQVGLDGVALLRFFKMGAQMFTVLSFFGLSMIAPVNYYANPPRYHNSTGILYEDILIPALTVENVPRRSRSLWVHLFFTWFFSFVAYAYLIAFYRGLVDLKTNYVEHVLRRTHMSKIEMRSIIVFGIPRELRHEVDLASYFEGLGIGNVENVVLCRKWSHLRNAVQKRAHYLTKLEKTYADVMRNLRRRRRQSGRAALPIYRETGAESGQPPSISFDPHLGIGLTGGNHAQNGSRDSDEAAAAADDGDYDDLDQASRPLLSVPRRFSTSSGTGDGSLFELMSRLDAVDPRNRPKHRTGFMGLRGPLVDSADYYADKFQEWDRKVARMRKDPESSAATSAGFVTFESPESAILASQVLIHRRPFACMARLAPEPRDVFWVNLSSKVADSYIKVFRSVAVAGTLFLLVFFSTLVVSSVTALISLNTFPALEKFLMHLGQGWLQFIQGVIPAVVTAAWTSSLPSVLILLAQAQGLEAQSWIDASVLSKYFFYQIWNILFVQTVAHQLWESRYDIIRSGPGEIVDALGLLIPRAASVQINYVMLQATAVYPAQLLLVGPLIITWLTRFLSLRRSTPREVSDAYYPSVLTSINYGIAYPVPILVFCVGLTYAPVAPLILPFCAFFFGIAWFVYKYLLLYVNIPRYETGGKHAPMAVRRCLAGIFIMQLSMMGVLALKAGTGLVGNPGDGDNGDDDDDLFGGGSLLQAEKKRLHWSGYVQMVVGVGPLLIITGLVYWWFKHGFEKLISHIPLDIVGSVARDFASRRGNAAEAGGRGVNGKGGAGTGVNRGERVVVGEVETGEELAPVSSTTRPRASSGGTRAANAASSGAAPAVSKRVSIRATRGRVRKASTATADGRSFDTTPLEEAELHDGLVVVVGGPRHRTASASPSRGTPGSSFSPAGSDSRGRSYGSISSSPQRFEDRIDNGRDSMRADDFYFQSFAEDVERGDGGVHGSNGAARDDDRDNDADPAADHRLDIEDADDRDDDAQTIHLEPPMTRVPGVLDAPFITASAIVPAGDEGDQQDMYITSPPSGGRGNASEDDLQMHTYVHPALIGRLPIPWVPGEVQPRRCREAREEMSRSQRGLYGRIVGRQRVGVSALGGGVSSGGGEADEGTGEEDGEAGSHGPGQRRRGPVRRHSTSVGRKVMSFVDGVTAWAHLSMS</sequence>
<feature type="transmembrane region" description="Helical" evidence="8">
    <location>
        <begin position="163"/>
        <end position="185"/>
    </location>
</feature>
<dbReference type="InterPro" id="IPR003864">
    <property type="entry name" value="CSC1/OSCA1-like_7TM"/>
</dbReference>
<feature type="compositionally biased region" description="Gly residues" evidence="7">
    <location>
        <begin position="1186"/>
        <end position="1196"/>
    </location>
</feature>
<dbReference type="Pfam" id="PF14703">
    <property type="entry name" value="PHM7_cyt"/>
    <property type="match status" value="1"/>
</dbReference>
<keyword evidence="3" id="KW-0813">Transport</keyword>
<feature type="transmembrane region" description="Helical" evidence="8">
    <location>
        <begin position="745"/>
        <end position="762"/>
    </location>
</feature>
<reference evidence="12" key="1">
    <citation type="submission" date="2020-05" db="EMBL/GenBank/DDBJ databases">
        <title>Phylogenomic resolution of chytrid fungi.</title>
        <authorList>
            <person name="Stajich J.E."/>
            <person name="Amses K."/>
            <person name="Simmons R."/>
            <person name="Seto K."/>
            <person name="Myers J."/>
            <person name="Bonds A."/>
            <person name="Quandt C.A."/>
            <person name="Barry K."/>
            <person name="Liu P."/>
            <person name="Grigoriev I."/>
            <person name="Longcore J.E."/>
            <person name="James T.Y."/>
        </authorList>
    </citation>
    <scope>NUCLEOTIDE SEQUENCE</scope>
    <source>
        <strain evidence="12">JEL0379</strain>
    </source>
</reference>
<dbReference type="InterPro" id="IPR027815">
    <property type="entry name" value="CSC1/OSCA1-like_cyt"/>
</dbReference>
<feature type="compositionally biased region" description="Low complexity" evidence="7">
    <location>
        <begin position="988"/>
        <end position="1004"/>
    </location>
</feature>
<evidence type="ECO:0000313" key="13">
    <source>
        <dbReference type="Proteomes" id="UP001212152"/>
    </source>
</evidence>
<feature type="transmembrane region" description="Helical" evidence="8">
    <location>
        <begin position="703"/>
        <end position="724"/>
    </location>
</feature>
<evidence type="ECO:0000256" key="7">
    <source>
        <dbReference type="SAM" id="MobiDB-lite"/>
    </source>
</evidence>
<accession>A0AAD5TIK3</accession>
<dbReference type="EMBL" id="JADGJQ010000043">
    <property type="protein sequence ID" value="KAJ3176215.1"/>
    <property type="molecule type" value="Genomic_DNA"/>
</dbReference>
<evidence type="ECO:0000259" key="11">
    <source>
        <dbReference type="Pfam" id="PF14703"/>
    </source>
</evidence>
<feature type="transmembrane region" description="Helical" evidence="8">
    <location>
        <begin position="487"/>
        <end position="513"/>
    </location>
</feature>